<proteinExistence type="predicted"/>
<feature type="signal peptide" evidence="2">
    <location>
        <begin position="1"/>
        <end position="35"/>
    </location>
</feature>
<accession>A0A7J7TCE0</accession>
<gene>
    <name evidence="3" type="ORF">mRhiFer1_001055</name>
</gene>
<sequence>MVFSPPTPSTARDLVSGMPCCIFLHLLSLASDLGAVSPQQWGSWRVRSPTDCPSGALQGLLCHRSNSTTSVAHLAEFQVTLCVVCRQEFNGRKTKHSEGKRRSSVFGSRDSALLG</sequence>
<name>A0A7J7TCE0_RHIFE</name>
<evidence type="ECO:0000313" key="4">
    <source>
        <dbReference type="Proteomes" id="UP000585614"/>
    </source>
</evidence>
<keyword evidence="2" id="KW-0732">Signal</keyword>
<feature type="chain" id="PRO_5029650272" evidence="2">
    <location>
        <begin position="36"/>
        <end position="115"/>
    </location>
</feature>
<feature type="region of interest" description="Disordered" evidence="1">
    <location>
        <begin position="92"/>
        <end position="115"/>
    </location>
</feature>
<evidence type="ECO:0000256" key="1">
    <source>
        <dbReference type="SAM" id="MobiDB-lite"/>
    </source>
</evidence>
<comment type="caution">
    <text evidence="3">The sequence shown here is derived from an EMBL/GenBank/DDBJ whole genome shotgun (WGS) entry which is preliminary data.</text>
</comment>
<reference evidence="3 4" key="1">
    <citation type="journal article" date="2020" name="Nature">
        <title>Six reference-quality genomes reveal evolution of bat adaptations.</title>
        <authorList>
            <person name="Jebb D."/>
            <person name="Huang Z."/>
            <person name="Pippel M."/>
            <person name="Hughes G.M."/>
            <person name="Lavrichenko K."/>
            <person name="Devanna P."/>
            <person name="Winkler S."/>
            <person name="Jermiin L.S."/>
            <person name="Skirmuntt E.C."/>
            <person name="Katzourakis A."/>
            <person name="Burkitt-Gray L."/>
            <person name="Ray D.A."/>
            <person name="Sullivan K.A.M."/>
            <person name="Roscito J.G."/>
            <person name="Kirilenko B.M."/>
            <person name="Davalos L.M."/>
            <person name="Corthals A.P."/>
            <person name="Power M.L."/>
            <person name="Jones G."/>
            <person name="Ransome R.D."/>
            <person name="Dechmann D.K.N."/>
            <person name="Locatelli A.G."/>
            <person name="Puechmaille S.J."/>
            <person name="Fedrigo O."/>
            <person name="Jarvis E.D."/>
            <person name="Hiller M."/>
            <person name="Vernes S.C."/>
            <person name="Myers E.W."/>
            <person name="Teeling E.C."/>
        </authorList>
    </citation>
    <scope>NUCLEOTIDE SEQUENCE [LARGE SCALE GENOMIC DNA]</scope>
    <source>
        <strain evidence="3">MRhiFer1</strain>
        <tissue evidence="3">Lung</tissue>
    </source>
</reference>
<dbReference type="EMBL" id="JACAGC010000020">
    <property type="protein sequence ID" value="KAF6298033.1"/>
    <property type="molecule type" value="Genomic_DNA"/>
</dbReference>
<evidence type="ECO:0000313" key="3">
    <source>
        <dbReference type="EMBL" id="KAF6298033.1"/>
    </source>
</evidence>
<evidence type="ECO:0000256" key="2">
    <source>
        <dbReference type="SAM" id="SignalP"/>
    </source>
</evidence>
<dbReference type="Proteomes" id="UP000585614">
    <property type="component" value="Unassembled WGS sequence"/>
</dbReference>
<dbReference type="AlphaFoldDB" id="A0A7J7TCE0"/>
<organism evidence="3 4">
    <name type="scientific">Rhinolophus ferrumequinum</name>
    <name type="common">Greater horseshoe bat</name>
    <dbReference type="NCBI Taxonomy" id="59479"/>
    <lineage>
        <taxon>Eukaryota</taxon>
        <taxon>Metazoa</taxon>
        <taxon>Chordata</taxon>
        <taxon>Craniata</taxon>
        <taxon>Vertebrata</taxon>
        <taxon>Euteleostomi</taxon>
        <taxon>Mammalia</taxon>
        <taxon>Eutheria</taxon>
        <taxon>Laurasiatheria</taxon>
        <taxon>Chiroptera</taxon>
        <taxon>Yinpterochiroptera</taxon>
        <taxon>Rhinolophoidea</taxon>
        <taxon>Rhinolophidae</taxon>
        <taxon>Rhinolophinae</taxon>
        <taxon>Rhinolophus</taxon>
    </lineage>
</organism>
<protein>
    <submittedName>
        <fullName evidence="3">Arylsulfatase G</fullName>
    </submittedName>
</protein>